<keyword evidence="6" id="KW-1185">Reference proteome</keyword>
<dbReference type="GO" id="GO:0043565">
    <property type="term" value="F:sequence-specific DNA binding"/>
    <property type="evidence" value="ECO:0007669"/>
    <property type="project" value="InterPro"/>
</dbReference>
<organism evidence="5 6">
    <name type="scientific">Hymenobacter persicinus</name>
    <dbReference type="NCBI Taxonomy" id="2025506"/>
    <lineage>
        <taxon>Bacteria</taxon>
        <taxon>Pseudomonadati</taxon>
        <taxon>Bacteroidota</taxon>
        <taxon>Cytophagia</taxon>
        <taxon>Cytophagales</taxon>
        <taxon>Hymenobacteraceae</taxon>
        <taxon>Hymenobacter</taxon>
    </lineage>
</organism>
<dbReference type="SUPFAM" id="SSF46689">
    <property type="entry name" value="Homeodomain-like"/>
    <property type="match status" value="1"/>
</dbReference>
<evidence type="ECO:0000313" key="5">
    <source>
        <dbReference type="EMBL" id="RYU83369.1"/>
    </source>
</evidence>
<dbReference type="InterPro" id="IPR018060">
    <property type="entry name" value="HTH_AraC"/>
</dbReference>
<dbReference type="InterPro" id="IPR009057">
    <property type="entry name" value="Homeodomain-like_sf"/>
</dbReference>
<name>A0A4Q5LF81_9BACT</name>
<evidence type="ECO:0000256" key="3">
    <source>
        <dbReference type="ARBA" id="ARBA00023163"/>
    </source>
</evidence>
<reference evidence="5 6" key="1">
    <citation type="submission" date="2019-02" db="EMBL/GenBank/DDBJ databases">
        <title>Bacterial novel species isolated from soil.</title>
        <authorList>
            <person name="Jung H.-Y."/>
        </authorList>
    </citation>
    <scope>NUCLEOTIDE SEQUENCE [LARGE SCALE GENOMIC DNA]</scope>
    <source>
        <strain evidence="5 6">1-3-3-3</strain>
    </source>
</reference>
<protein>
    <submittedName>
        <fullName evidence="5">AraC family transcriptional regulator</fullName>
    </submittedName>
</protein>
<dbReference type="RefSeq" id="WP_129919749.1">
    <property type="nucleotide sequence ID" value="NZ_SEWE01000004.1"/>
</dbReference>
<dbReference type="Pfam" id="PF12833">
    <property type="entry name" value="HTH_18"/>
    <property type="match status" value="1"/>
</dbReference>
<dbReference type="PANTHER" id="PTHR43280:SF32">
    <property type="entry name" value="TRANSCRIPTIONAL REGULATORY PROTEIN"/>
    <property type="match status" value="1"/>
</dbReference>
<dbReference type="AlphaFoldDB" id="A0A4Q5LF81"/>
<dbReference type="Proteomes" id="UP000294155">
    <property type="component" value="Unassembled WGS sequence"/>
</dbReference>
<evidence type="ECO:0000256" key="2">
    <source>
        <dbReference type="ARBA" id="ARBA00023125"/>
    </source>
</evidence>
<evidence type="ECO:0000259" key="4">
    <source>
        <dbReference type="PROSITE" id="PS01124"/>
    </source>
</evidence>
<dbReference type="GO" id="GO:0003700">
    <property type="term" value="F:DNA-binding transcription factor activity"/>
    <property type="evidence" value="ECO:0007669"/>
    <property type="project" value="InterPro"/>
</dbReference>
<sequence length="290" mass="31468">MTERIPTYELRAFASGDPTAAQVFFPDYATGGPPRIPLHRPYRGNYYKISLCLRGAAQLTINLHPYAVTPGCLVLATPDVIKQWTHLSADYETLSVFFTREFITANNAATGRLGFLVAPTAPVLPLSAPEAANIAASFRFLQQKYHTPNAQRTNILQSILLSLLFELGALYAGRQPLTAPAGGARRQQLAAAFRGLLQTHGAAVRSVAFYAAALCVTPKHLTEQVKAATGRTAREWIAETVVLEAKALLQDPALTINQVAATLEFADQFAFSRFFKNCTGVSPTAYRLAG</sequence>
<dbReference type="InterPro" id="IPR037923">
    <property type="entry name" value="HTH-like"/>
</dbReference>
<dbReference type="SUPFAM" id="SSF51215">
    <property type="entry name" value="Regulatory protein AraC"/>
    <property type="match status" value="1"/>
</dbReference>
<accession>A0A4Q5LF81</accession>
<dbReference type="Gene3D" id="1.10.10.60">
    <property type="entry name" value="Homeodomain-like"/>
    <property type="match status" value="1"/>
</dbReference>
<keyword evidence="1" id="KW-0805">Transcription regulation</keyword>
<keyword evidence="3" id="KW-0804">Transcription</keyword>
<keyword evidence="2" id="KW-0238">DNA-binding</keyword>
<proteinExistence type="predicted"/>
<evidence type="ECO:0000256" key="1">
    <source>
        <dbReference type="ARBA" id="ARBA00023015"/>
    </source>
</evidence>
<comment type="caution">
    <text evidence="5">The sequence shown here is derived from an EMBL/GenBank/DDBJ whole genome shotgun (WGS) entry which is preliminary data.</text>
</comment>
<gene>
    <name evidence="5" type="ORF">EWM57_03525</name>
</gene>
<dbReference type="EMBL" id="SEWE01000004">
    <property type="protein sequence ID" value="RYU83369.1"/>
    <property type="molecule type" value="Genomic_DNA"/>
</dbReference>
<evidence type="ECO:0000313" key="6">
    <source>
        <dbReference type="Proteomes" id="UP000294155"/>
    </source>
</evidence>
<dbReference type="PANTHER" id="PTHR43280">
    <property type="entry name" value="ARAC-FAMILY TRANSCRIPTIONAL REGULATOR"/>
    <property type="match status" value="1"/>
</dbReference>
<feature type="domain" description="HTH araC/xylS-type" evidence="4">
    <location>
        <begin position="187"/>
        <end position="289"/>
    </location>
</feature>
<dbReference type="PROSITE" id="PS01124">
    <property type="entry name" value="HTH_ARAC_FAMILY_2"/>
    <property type="match status" value="1"/>
</dbReference>
<dbReference type="OrthoDB" id="1007667at2"/>
<dbReference type="SMART" id="SM00342">
    <property type="entry name" value="HTH_ARAC"/>
    <property type="match status" value="1"/>
</dbReference>